<reference evidence="5 6" key="1">
    <citation type="submission" date="2018-01" db="EMBL/GenBank/DDBJ databases">
        <title>Whole genome sequencing of Histamine producing bacteria.</title>
        <authorList>
            <person name="Butler K."/>
        </authorList>
    </citation>
    <scope>NUCLEOTIDE SEQUENCE [LARGE SCALE GENOMIC DNA]</scope>
    <source>
        <strain evidence="5 6">DSM 24669</strain>
    </source>
</reference>
<accession>A0A2T3PAN5</accession>
<dbReference type="Pfam" id="PF06140">
    <property type="entry name" value="Ifi-6-16"/>
    <property type="match status" value="1"/>
</dbReference>
<dbReference type="Proteomes" id="UP000240481">
    <property type="component" value="Unassembled WGS sequence"/>
</dbReference>
<evidence type="ECO:0000256" key="1">
    <source>
        <dbReference type="ARBA" id="ARBA00004141"/>
    </source>
</evidence>
<gene>
    <name evidence="5" type="ORF">C9I94_05545</name>
</gene>
<dbReference type="EMBL" id="PYLZ01000002">
    <property type="protein sequence ID" value="PSW26016.1"/>
    <property type="molecule type" value="Genomic_DNA"/>
</dbReference>
<keyword evidence="4" id="KW-0472">Membrane</keyword>
<sequence>MSKPKTPMTPSAAARIQSTVAKANEGQVAKGSFAARAQSAAAKNSNSSK</sequence>
<dbReference type="Gene3D" id="6.10.110.10">
    <property type="match status" value="1"/>
</dbReference>
<evidence type="ECO:0000256" key="3">
    <source>
        <dbReference type="ARBA" id="ARBA00022989"/>
    </source>
</evidence>
<keyword evidence="2" id="KW-0812">Transmembrane</keyword>
<proteinExistence type="predicted"/>
<evidence type="ECO:0000256" key="2">
    <source>
        <dbReference type="ARBA" id="ARBA00022692"/>
    </source>
</evidence>
<dbReference type="RefSeq" id="WP_084711822.1">
    <property type="nucleotide sequence ID" value="NZ_AP024852.1"/>
</dbReference>
<evidence type="ECO:0000256" key="4">
    <source>
        <dbReference type="ARBA" id="ARBA00023136"/>
    </source>
</evidence>
<protein>
    <submittedName>
        <fullName evidence="5">Uncharacterized protein</fullName>
    </submittedName>
</protein>
<evidence type="ECO:0000313" key="5">
    <source>
        <dbReference type="EMBL" id="PSW26016.1"/>
    </source>
</evidence>
<keyword evidence="6" id="KW-1185">Reference proteome</keyword>
<comment type="subcellular location">
    <subcellularLocation>
        <location evidence="1">Membrane</location>
        <topology evidence="1">Multi-pass membrane protein</topology>
    </subcellularLocation>
</comment>
<dbReference type="GO" id="GO:0016020">
    <property type="term" value="C:membrane"/>
    <property type="evidence" value="ECO:0007669"/>
    <property type="project" value="UniProtKB-SubCell"/>
</dbReference>
<evidence type="ECO:0000313" key="6">
    <source>
        <dbReference type="Proteomes" id="UP000240481"/>
    </source>
</evidence>
<comment type="caution">
    <text evidence="5">The sequence shown here is derived from an EMBL/GenBank/DDBJ whole genome shotgun (WGS) entry which is preliminary data.</text>
</comment>
<name>A0A2T3PAN5_9GAMM</name>
<keyword evidence="3" id="KW-1133">Transmembrane helix</keyword>
<dbReference type="InterPro" id="IPR038213">
    <property type="entry name" value="IFI6/IFI27-like_sf"/>
</dbReference>
<organism evidence="5 6">
    <name type="scientific">Photobacterium swingsii</name>
    <dbReference type="NCBI Taxonomy" id="680026"/>
    <lineage>
        <taxon>Bacteria</taxon>
        <taxon>Pseudomonadati</taxon>
        <taxon>Pseudomonadota</taxon>
        <taxon>Gammaproteobacteria</taxon>
        <taxon>Vibrionales</taxon>
        <taxon>Vibrionaceae</taxon>
        <taxon>Photobacterium</taxon>
    </lineage>
</organism>
<dbReference type="InterPro" id="IPR009311">
    <property type="entry name" value="IFI6/IFI27-like"/>
</dbReference>
<dbReference type="AlphaFoldDB" id="A0A2T3PAN5"/>